<name>A0A9W7APG9_9STRA</name>
<dbReference type="EMBL" id="BRXY01000184">
    <property type="protein sequence ID" value="GMH74981.1"/>
    <property type="molecule type" value="Genomic_DNA"/>
</dbReference>
<dbReference type="Proteomes" id="UP001165085">
    <property type="component" value="Unassembled WGS sequence"/>
</dbReference>
<feature type="compositionally biased region" description="Pro residues" evidence="1">
    <location>
        <begin position="282"/>
        <end position="291"/>
    </location>
</feature>
<dbReference type="OrthoDB" id="201490at2759"/>
<comment type="caution">
    <text evidence="2">The sequence shown here is derived from an EMBL/GenBank/DDBJ whole genome shotgun (WGS) entry which is preliminary data.</text>
</comment>
<feature type="region of interest" description="Disordered" evidence="1">
    <location>
        <begin position="62"/>
        <end position="405"/>
    </location>
</feature>
<feature type="region of interest" description="Disordered" evidence="1">
    <location>
        <begin position="816"/>
        <end position="836"/>
    </location>
</feature>
<feature type="compositionally biased region" description="Low complexity" evidence="1">
    <location>
        <begin position="207"/>
        <end position="268"/>
    </location>
</feature>
<sequence>MLQSLTNSPSSASTASMVARKPRANAELALNARIASIKAAFTLAEKASFNPATVEALRSSIFDVKPPPTPTPSNSNSNLDLENVNPTDLSMSTVPEEKKPKRRSRRRRSLAVDVESGDILLGVASPEPSSTPRAAPLSARSPSPSPMLPPQPSTPATSSKESLPSKSSPPPKSALRRSRRKSVSQAPVGLYNENQGTPEVLKPLPPKTSTTKKSTPAPTSLLAAPSPVASTPAPSNTSHTSHTSHTSPHTSNTSLNNTSNTSSSSSNPIPTPFFNARSAATPAPPLPPPVPHTTSNHGHNRTSSAPTVAVSNTSTKKRRRKSVSPPKGSGVSATEWEMLANQSRLRSLKRKGLTSPKVAPTATALPSLPSSLKKPKYSPSPTNTTTNTLNSPDTMTNRSHSLSHSYALSNPDSSFGEVFLKNSSNNPNELSGNNNSVCESVDTVILDSSTDHLMNDSFTNSISNLSPVATERSASLSPSSANKRQEPTPTAAVAPPSPPTPPKVIPTPDTIVTKMMDLFADIPIGCNLTTTSCSSARVFAAALLHLTPADLPPASLPLILPLLTSFVDAELCVLASQHSTTNSTTPSHSPPSSRTRLMFCAYDFSAVSPPVDVEVGSNAHLERCVQKIAVIIKNMNRMVGLSPEHPARAALKSLLSFATMLANKHSPEGQEMRENLNATMPATANWMAARFLGAARFYKKELAVALDMACEVPDEFNDGIKPSPLRLRLGELIGASCRFHLRRLFNPIPPSYTKPGVGQAPADYSACRSTIHEIVCMEAPGGQDSAAADGSISSVLNSALMHVYEAQLAKDHIELSRNSTKSSKSSGSDGGGGGAAAAAVDPNASFVVSAISMRGLEGNGPLSDDDLELVMQDIELAHVALAGSRAAKFIIDLMNWEGVAKALEDSGGWGCIETYAALISEVKLETIAVDEAHFVLLRDVAGLLTSLTGAFVKSEQSGQAASRCLNDMWRRFKCGKLNAAALRRNPNVGVIRTALVEGNAKFVYPTLAVPEDEEEEDYVAVDVDVDMGVGVDAGAGAGAVA</sequence>
<evidence type="ECO:0000313" key="2">
    <source>
        <dbReference type="EMBL" id="GMH74981.1"/>
    </source>
</evidence>
<feature type="compositionally biased region" description="Pro residues" evidence="1">
    <location>
        <begin position="495"/>
        <end position="504"/>
    </location>
</feature>
<dbReference type="AlphaFoldDB" id="A0A9W7APG9"/>
<feature type="compositionally biased region" description="Polar residues" evidence="1">
    <location>
        <begin position="469"/>
        <end position="482"/>
    </location>
</feature>
<feature type="compositionally biased region" description="Basic residues" evidence="1">
    <location>
        <begin position="100"/>
        <end position="109"/>
    </location>
</feature>
<feature type="compositionally biased region" description="Polar residues" evidence="1">
    <location>
        <begin position="84"/>
        <end position="93"/>
    </location>
</feature>
<accession>A0A9W7APG9</accession>
<keyword evidence="3" id="KW-1185">Reference proteome</keyword>
<feature type="compositionally biased region" description="Low complexity" evidence="1">
    <location>
        <begin position="154"/>
        <end position="166"/>
    </location>
</feature>
<organism evidence="2 3">
    <name type="scientific">Triparma strigata</name>
    <dbReference type="NCBI Taxonomy" id="1606541"/>
    <lineage>
        <taxon>Eukaryota</taxon>
        <taxon>Sar</taxon>
        <taxon>Stramenopiles</taxon>
        <taxon>Ochrophyta</taxon>
        <taxon>Bolidophyceae</taxon>
        <taxon>Parmales</taxon>
        <taxon>Triparmaceae</taxon>
        <taxon>Triparma</taxon>
    </lineage>
</organism>
<gene>
    <name evidence="2" type="ORF">TrST_g8496</name>
</gene>
<feature type="compositionally biased region" description="Low complexity" evidence="1">
    <location>
        <begin position="128"/>
        <end position="142"/>
    </location>
</feature>
<feature type="compositionally biased region" description="Polar residues" evidence="1">
    <location>
        <begin position="295"/>
        <end position="306"/>
    </location>
</feature>
<evidence type="ECO:0000256" key="1">
    <source>
        <dbReference type="SAM" id="MobiDB-lite"/>
    </source>
</evidence>
<proteinExistence type="predicted"/>
<protein>
    <submittedName>
        <fullName evidence="2">Uncharacterized protein</fullName>
    </submittedName>
</protein>
<feature type="region of interest" description="Disordered" evidence="1">
    <location>
        <begin position="469"/>
        <end position="504"/>
    </location>
</feature>
<feature type="compositionally biased region" description="Pro residues" evidence="1">
    <location>
        <begin position="143"/>
        <end position="153"/>
    </location>
</feature>
<evidence type="ECO:0000313" key="3">
    <source>
        <dbReference type="Proteomes" id="UP001165085"/>
    </source>
</evidence>
<feature type="compositionally biased region" description="Low complexity" evidence="1">
    <location>
        <begin position="359"/>
        <end position="396"/>
    </location>
</feature>
<reference evidence="3" key="1">
    <citation type="journal article" date="2023" name="Commun. Biol.">
        <title>Genome analysis of Parmales, the sister group of diatoms, reveals the evolutionary specialization of diatoms from phago-mixotrophs to photoautotrophs.</title>
        <authorList>
            <person name="Ban H."/>
            <person name="Sato S."/>
            <person name="Yoshikawa S."/>
            <person name="Yamada K."/>
            <person name="Nakamura Y."/>
            <person name="Ichinomiya M."/>
            <person name="Sato N."/>
            <person name="Blanc-Mathieu R."/>
            <person name="Endo H."/>
            <person name="Kuwata A."/>
            <person name="Ogata H."/>
        </authorList>
    </citation>
    <scope>NUCLEOTIDE SEQUENCE [LARGE SCALE GENOMIC DNA]</scope>
    <source>
        <strain evidence="3">NIES 3701</strain>
    </source>
</reference>